<reference evidence="4" key="1">
    <citation type="submission" date="2019-08" db="EMBL/GenBank/DDBJ databases">
        <title>Seonamhaeicola sediminis sp. nov., isolated from marine sediment.</title>
        <authorList>
            <person name="Cao W.R."/>
        </authorList>
    </citation>
    <scope>NUCLEOTIDE SEQUENCE [LARGE SCALE GENOMIC DNA]</scope>
    <source>
        <strain evidence="4">Gy8</strain>
    </source>
</reference>
<protein>
    <submittedName>
        <fullName evidence="3">Phosphatase PAP2 family protein</fullName>
    </submittedName>
</protein>
<evidence type="ECO:0000256" key="1">
    <source>
        <dbReference type="SAM" id="SignalP"/>
    </source>
</evidence>
<dbReference type="InterPro" id="IPR036938">
    <property type="entry name" value="PAP2/HPO_sf"/>
</dbReference>
<comment type="caution">
    <text evidence="3">The sequence shown here is derived from an EMBL/GenBank/DDBJ whole genome shotgun (WGS) entry which is preliminary data.</text>
</comment>
<evidence type="ECO:0000313" key="3">
    <source>
        <dbReference type="EMBL" id="TXE15205.1"/>
    </source>
</evidence>
<feature type="domain" description="Phosphatidic acid phosphatase type 2/haloperoxidase" evidence="2">
    <location>
        <begin position="139"/>
        <end position="250"/>
    </location>
</feature>
<sequence>MQLKHFIVALIGVLLFKTSIAQNDSVLYKIDQDTSSTWTLLKYDVNTTWHGVKNSFTKPLSWKEKDFLKFGGLVAGTAALSFADRSVETFMGHQREGYPELLRDIGWYFGSPQNYFMANAGLYGFGLFTKNAKVRRTSVLIITSSVTTGLIQTIAKNGFGRARPGTGLGPYFFKPFSKEAGHHSFPSGHTVLSITMAHAIAKQFKSPWTKAGIYSVGAIAPVSRLIDGAHWLTDIAFGAAISIIVVDGVDKFLFKNEAHNITKSLKPKTVSWNLSFGANKIGLVGVF</sequence>
<keyword evidence="1" id="KW-0732">Signal</keyword>
<dbReference type="EMBL" id="VOSC01000005">
    <property type="protein sequence ID" value="TXE15205.1"/>
    <property type="molecule type" value="Genomic_DNA"/>
</dbReference>
<dbReference type="Pfam" id="PF01569">
    <property type="entry name" value="PAP2"/>
    <property type="match status" value="1"/>
</dbReference>
<dbReference type="RefSeq" id="WP_147130709.1">
    <property type="nucleotide sequence ID" value="NZ_VOSC01000005.1"/>
</dbReference>
<dbReference type="OrthoDB" id="9773582at2"/>
<feature type="chain" id="PRO_5023090304" evidence="1">
    <location>
        <begin position="22"/>
        <end position="287"/>
    </location>
</feature>
<dbReference type="SUPFAM" id="SSF48317">
    <property type="entry name" value="Acid phosphatase/Vanadium-dependent haloperoxidase"/>
    <property type="match status" value="1"/>
</dbReference>
<dbReference type="Proteomes" id="UP000321790">
    <property type="component" value="Unassembled WGS sequence"/>
</dbReference>
<organism evidence="3 4">
    <name type="scientific">Seonamhaeicola algicola</name>
    <dbReference type="NCBI Taxonomy" id="1719036"/>
    <lineage>
        <taxon>Bacteria</taxon>
        <taxon>Pseudomonadati</taxon>
        <taxon>Bacteroidota</taxon>
        <taxon>Flavobacteriia</taxon>
        <taxon>Flavobacteriales</taxon>
        <taxon>Flavobacteriaceae</taxon>
    </lineage>
</organism>
<evidence type="ECO:0000313" key="4">
    <source>
        <dbReference type="Proteomes" id="UP000321790"/>
    </source>
</evidence>
<dbReference type="CDD" id="cd01610">
    <property type="entry name" value="PAP2_like"/>
    <property type="match status" value="1"/>
</dbReference>
<dbReference type="InterPro" id="IPR000326">
    <property type="entry name" value="PAP2/HPO"/>
</dbReference>
<feature type="signal peptide" evidence="1">
    <location>
        <begin position="1"/>
        <end position="21"/>
    </location>
</feature>
<proteinExistence type="predicted"/>
<evidence type="ECO:0000259" key="2">
    <source>
        <dbReference type="SMART" id="SM00014"/>
    </source>
</evidence>
<name>A0A5C7B9G8_9FLAO</name>
<dbReference type="SMART" id="SM00014">
    <property type="entry name" value="acidPPc"/>
    <property type="match status" value="1"/>
</dbReference>
<dbReference type="Gene3D" id="1.20.144.10">
    <property type="entry name" value="Phosphatidic acid phosphatase type 2/haloperoxidase"/>
    <property type="match status" value="1"/>
</dbReference>
<gene>
    <name evidence="3" type="ORF">FUA26_01485</name>
</gene>
<keyword evidence="4" id="KW-1185">Reference proteome</keyword>
<dbReference type="AlphaFoldDB" id="A0A5C7B9G8"/>
<accession>A0A5C7B9G8</accession>